<dbReference type="PROSITE" id="PS50928">
    <property type="entry name" value="ABC_TM1"/>
    <property type="match status" value="1"/>
</dbReference>
<feature type="compositionally biased region" description="Low complexity" evidence="9">
    <location>
        <begin position="23"/>
        <end position="43"/>
    </location>
</feature>
<comment type="subcellular location">
    <subcellularLocation>
        <location evidence="1 8">Cell membrane</location>
        <topology evidence="1 8">Multi-pass membrane protein</topology>
    </subcellularLocation>
</comment>
<keyword evidence="6 8" id="KW-1133">Transmembrane helix</keyword>
<sequence length="328" mass="33572">MTTAPTPVPATASAAQSGGGAPGPASSPTASAVTAVQTGAPRPAGRRARGSRAWLAALPLVLFFAIGFGLPAVAIAVGAFTTSSDAPDGGGTFTTDNLTGSLQGAYWTALWGSVKLSLLTALIATVVGLPLAQAVATSRFRAFREAVMSASGVLANFGGVPLAFMFVATLGNSGEVTRKLGLTEHGWNLYTFSGLSVVYLYFLVPLMVITITPALEGLKAQWREAASNNGATSLQYWRHVALPVLLPSLLGGFVLLFGASFAAYATAEAMVGSSVPLISMQIGDALSGNVLVGQGNLALALGLDMIVVACLVMALYLPLQRRSAKWLA</sequence>
<dbReference type="InterPro" id="IPR000515">
    <property type="entry name" value="MetI-like"/>
</dbReference>
<keyword evidence="3 8" id="KW-0813">Transport</keyword>
<evidence type="ECO:0000313" key="11">
    <source>
        <dbReference type="EMBL" id="GGU80835.1"/>
    </source>
</evidence>
<evidence type="ECO:0000256" key="2">
    <source>
        <dbReference type="ARBA" id="ARBA00007069"/>
    </source>
</evidence>
<dbReference type="EMBL" id="BMUB01000007">
    <property type="protein sequence ID" value="GGU80835.1"/>
    <property type="molecule type" value="Genomic_DNA"/>
</dbReference>
<feature type="transmembrane region" description="Helical" evidence="8">
    <location>
        <begin position="236"/>
        <end position="264"/>
    </location>
</feature>
<evidence type="ECO:0000256" key="9">
    <source>
        <dbReference type="SAM" id="MobiDB-lite"/>
    </source>
</evidence>
<keyword evidence="7 8" id="KW-0472">Membrane</keyword>
<evidence type="ECO:0000256" key="5">
    <source>
        <dbReference type="ARBA" id="ARBA00022692"/>
    </source>
</evidence>
<dbReference type="AlphaFoldDB" id="A0A8H9HR39"/>
<dbReference type="Pfam" id="PF00528">
    <property type="entry name" value="BPD_transp_1"/>
    <property type="match status" value="1"/>
</dbReference>
<evidence type="ECO:0000313" key="12">
    <source>
        <dbReference type="Proteomes" id="UP000610124"/>
    </source>
</evidence>
<feature type="transmembrane region" description="Helical" evidence="8">
    <location>
        <begin position="190"/>
        <end position="215"/>
    </location>
</feature>
<dbReference type="PANTHER" id="PTHR42929:SF1">
    <property type="entry name" value="INNER MEMBRANE ABC TRANSPORTER PERMEASE PROTEIN YDCU-RELATED"/>
    <property type="match status" value="1"/>
</dbReference>
<name>A0A8H9HR39_KITAU</name>
<feature type="domain" description="ABC transmembrane type-1" evidence="10">
    <location>
        <begin position="110"/>
        <end position="316"/>
    </location>
</feature>
<feature type="transmembrane region" description="Helical" evidence="8">
    <location>
        <begin position="116"/>
        <end position="135"/>
    </location>
</feature>
<proteinExistence type="inferred from homology"/>
<dbReference type="Gene3D" id="1.10.3720.10">
    <property type="entry name" value="MetI-like"/>
    <property type="match status" value="1"/>
</dbReference>
<dbReference type="KEGG" id="kau:B6264_04195"/>
<comment type="caution">
    <text evidence="11">The sequence shown here is derived from an EMBL/GenBank/DDBJ whole genome shotgun (WGS) entry which is preliminary data.</text>
</comment>
<feature type="transmembrane region" description="Helical" evidence="8">
    <location>
        <begin position="147"/>
        <end position="170"/>
    </location>
</feature>
<dbReference type="CDD" id="cd06261">
    <property type="entry name" value="TM_PBP2"/>
    <property type="match status" value="1"/>
</dbReference>
<feature type="compositionally biased region" description="Low complexity" evidence="9">
    <location>
        <begin position="1"/>
        <end position="16"/>
    </location>
</feature>
<evidence type="ECO:0000256" key="3">
    <source>
        <dbReference type="ARBA" id="ARBA00022448"/>
    </source>
</evidence>
<protein>
    <submittedName>
        <fullName evidence="11">ABC transporter permease</fullName>
    </submittedName>
</protein>
<dbReference type="OrthoDB" id="8404154at2"/>
<evidence type="ECO:0000256" key="1">
    <source>
        <dbReference type="ARBA" id="ARBA00004651"/>
    </source>
</evidence>
<dbReference type="GO" id="GO:0055085">
    <property type="term" value="P:transmembrane transport"/>
    <property type="evidence" value="ECO:0007669"/>
    <property type="project" value="InterPro"/>
</dbReference>
<feature type="transmembrane region" description="Helical" evidence="8">
    <location>
        <begin position="297"/>
        <end position="319"/>
    </location>
</feature>
<dbReference type="Proteomes" id="UP000610124">
    <property type="component" value="Unassembled WGS sequence"/>
</dbReference>
<comment type="similarity">
    <text evidence="2">Belongs to the binding-protein-dependent transport system permease family. CysTW subfamily.</text>
</comment>
<evidence type="ECO:0000256" key="8">
    <source>
        <dbReference type="RuleBase" id="RU363032"/>
    </source>
</evidence>
<gene>
    <name evidence="11" type="ORF">GCM10010502_36130</name>
</gene>
<dbReference type="PANTHER" id="PTHR42929">
    <property type="entry name" value="INNER MEMBRANE ABC TRANSPORTER PERMEASE PROTEIN YDCU-RELATED-RELATED"/>
    <property type="match status" value="1"/>
</dbReference>
<dbReference type="SUPFAM" id="SSF161098">
    <property type="entry name" value="MetI-like"/>
    <property type="match status" value="1"/>
</dbReference>
<reference evidence="11" key="1">
    <citation type="journal article" date="2014" name="Int. J. Syst. Evol. Microbiol.">
        <title>Complete genome sequence of Corynebacterium casei LMG S-19264T (=DSM 44701T), isolated from a smear-ripened cheese.</title>
        <authorList>
            <consortium name="US DOE Joint Genome Institute (JGI-PGF)"/>
            <person name="Walter F."/>
            <person name="Albersmeier A."/>
            <person name="Kalinowski J."/>
            <person name="Ruckert C."/>
        </authorList>
    </citation>
    <scope>NUCLEOTIDE SEQUENCE</scope>
    <source>
        <strain evidence="11">JCM 4434</strain>
    </source>
</reference>
<organism evidence="11 12">
    <name type="scientific">Kitasatospora aureofaciens</name>
    <name type="common">Streptomyces aureofaciens</name>
    <dbReference type="NCBI Taxonomy" id="1894"/>
    <lineage>
        <taxon>Bacteria</taxon>
        <taxon>Bacillati</taxon>
        <taxon>Actinomycetota</taxon>
        <taxon>Actinomycetes</taxon>
        <taxon>Kitasatosporales</taxon>
        <taxon>Streptomycetaceae</taxon>
        <taxon>Kitasatospora</taxon>
    </lineage>
</organism>
<evidence type="ECO:0000256" key="6">
    <source>
        <dbReference type="ARBA" id="ARBA00022989"/>
    </source>
</evidence>
<keyword evidence="4" id="KW-1003">Cell membrane</keyword>
<feature type="region of interest" description="Disordered" evidence="9">
    <location>
        <begin position="1"/>
        <end position="46"/>
    </location>
</feature>
<accession>A0A8H9HR39</accession>
<dbReference type="RefSeq" id="WP_078958678.1">
    <property type="nucleotide sequence ID" value="NZ_BMUB01000007.1"/>
</dbReference>
<evidence type="ECO:0000259" key="10">
    <source>
        <dbReference type="PROSITE" id="PS50928"/>
    </source>
</evidence>
<dbReference type="GeneID" id="97486672"/>
<dbReference type="InterPro" id="IPR035906">
    <property type="entry name" value="MetI-like_sf"/>
</dbReference>
<feature type="transmembrane region" description="Helical" evidence="8">
    <location>
        <begin position="53"/>
        <end position="80"/>
    </location>
</feature>
<evidence type="ECO:0000256" key="7">
    <source>
        <dbReference type="ARBA" id="ARBA00023136"/>
    </source>
</evidence>
<keyword evidence="5 8" id="KW-0812">Transmembrane</keyword>
<dbReference type="GO" id="GO:0005886">
    <property type="term" value="C:plasma membrane"/>
    <property type="evidence" value="ECO:0007669"/>
    <property type="project" value="UniProtKB-SubCell"/>
</dbReference>
<reference evidence="11" key="2">
    <citation type="submission" date="2020-09" db="EMBL/GenBank/DDBJ databases">
        <authorList>
            <person name="Sun Q."/>
            <person name="Ohkuma M."/>
        </authorList>
    </citation>
    <scope>NUCLEOTIDE SEQUENCE</scope>
    <source>
        <strain evidence="11">JCM 4434</strain>
    </source>
</reference>
<evidence type="ECO:0000256" key="4">
    <source>
        <dbReference type="ARBA" id="ARBA00022475"/>
    </source>
</evidence>